<keyword evidence="6 13" id="KW-1133">Transmembrane helix</keyword>
<comment type="subcellular location">
    <subcellularLocation>
        <location evidence="2">Membrane</location>
    </subcellularLocation>
</comment>
<comment type="cofactor">
    <cofactor evidence="1 11">
        <name>heme</name>
        <dbReference type="ChEBI" id="CHEBI:30413"/>
    </cofactor>
</comment>
<dbReference type="PROSITE" id="PS00086">
    <property type="entry name" value="CYTOCHROME_P450"/>
    <property type="match status" value="1"/>
</dbReference>
<dbReference type="EMBL" id="JAVXUP010000104">
    <property type="protein sequence ID" value="KAK3038181.1"/>
    <property type="molecule type" value="Genomic_DNA"/>
</dbReference>
<keyword evidence="3 11" id="KW-0349">Heme</keyword>
<evidence type="ECO:0000256" key="6">
    <source>
        <dbReference type="ARBA" id="ARBA00022989"/>
    </source>
</evidence>
<feature type="binding site" description="axial binding residue" evidence="11">
    <location>
        <position position="487"/>
    </location>
    <ligand>
        <name>heme</name>
        <dbReference type="ChEBI" id="CHEBI:30413"/>
    </ligand>
    <ligandPart>
        <name>Fe</name>
        <dbReference type="ChEBI" id="CHEBI:18248"/>
    </ligandPart>
</feature>
<evidence type="ECO:0000256" key="9">
    <source>
        <dbReference type="ARBA" id="ARBA00023033"/>
    </source>
</evidence>
<evidence type="ECO:0000256" key="12">
    <source>
        <dbReference type="RuleBase" id="RU000461"/>
    </source>
</evidence>
<dbReference type="PRINTS" id="PR00385">
    <property type="entry name" value="P450"/>
</dbReference>
<dbReference type="PANTHER" id="PTHR47947">
    <property type="entry name" value="CYTOCHROME P450 82C3-RELATED"/>
    <property type="match status" value="1"/>
</dbReference>
<dbReference type="FunFam" id="1.10.630.10:FF:000026">
    <property type="entry name" value="Cytochrome P450 82C4"/>
    <property type="match status" value="1"/>
</dbReference>
<proteinExistence type="inferred from homology"/>
<dbReference type="InterPro" id="IPR036396">
    <property type="entry name" value="Cyt_P450_sf"/>
</dbReference>
<evidence type="ECO:0000256" key="8">
    <source>
        <dbReference type="ARBA" id="ARBA00023004"/>
    </source>
</evidence>
<dbReference type="GO" id="GO:0004497">
    <property type="term" value="F:monooxygenase activity"/>
    <property type="evidence" value="ECO:0007669"/>
    <property type="project" value="UniProtKB-KW"/>
</dbReference>
<dbReference type="GO" id="GO:0005506">
    <property type="term" value="F:iron ion binding"/>
    <property type="evidence" value="ECO:0007669"/>
    <property type="project" value="InterPro"/>
</dbReference>
<evidence type="ECO:0000256" key="3">
    <source>
        <dbReference type="ARBA" id="ARBA00022617"/>
    </source>
</evidence>
<evidence type="ECO:0000313" key="15">
    <source>
        <dbReference type="Proteomes" id="UP001188597"/>
    </source>
</evidence>
<dbReference type="GO" id="GO:0016020">
    <property type="term" value="C:membrane"/>
    <property type="evidence" value="ECO:0007669"/>
    <property type="project" value="UniProtKB-SubCell"/>
</dbReference>
<dbReference type="Pfam" id="PF00067">
    <property type="entry name" value="p450"/>
    <property type="match status" value="1"/>
</dbReference>
<dbReference type="Gene3D" id="1.10.630.10">
    <property type="entry name" value="Cytochrome P450"/>
    <property type="match status" value="1"/>
</dbReference>
<dbReference type="PANTHER" id="PTHR47947:SF26">
    <property type="entry name" value="CYTOCHROME P450"/>
    <property type="match status" value="1"/>
</dbReference>
<evidence type="ECO:0000256" key="5">
    <source>
        <dbReference type="ARBA" id="ARBA00022723"/>
    </source>
</evidence>
<keyword evidence="15" id="KW-1185">Reference proteome</keyword>
<protein>
    <recommendedName>
        <fullName evidence="16">Cytochrome P450</fullName>
    </recommendedName>
</protein>
<dbReference type="SUPFAM" id="SSF48264">
    <property type="entry name" value="Cytochrome P450"/>
    <property type="match status" value="1"/>
</dbReference>
<dbReference type="GO" id="GO:0020037">
    <property type="term" value="F:heme binding"/>
    <property type="evidence" value="ECO:0007669"/>
    <property type="project" value="InterPro"/>
</dbReference>
<keyword evidence="10 13" id="KW-0472">Membrane</keyword>
<gene>
    <name evidence="14" type="ORF">RJ639_029635</name>
</gene>
<evidence type="ECO:0000313" key="14">
    <source>
        <dbReference type="EMBL" id="KAK3038181.1"/>
    </source>
</evidence>
<evidence type="ECO:0000256" key="2">
    <source>
        <dbReference type="ARBA" id="ARBA00004370"/>
    </source>
</evidence>
<dbReference type="Proteomes" id="UP001188597">
    <property type="component" value="Unassembled WGS sequence"/>
</dbReference>
<comment type="caution">
    <text evidence="14">The sequence shown here is derived from an EMBL/GenBank/DDBJ whole genome shotgun (WGS) entry which is preliminary data.</text>
</comment>
<sequence>MPEKSSSSSLNASHFQTTIAEAMDFVFSVAPASIFAFLLFLCSFLWISKIARRINSKHDQTPPEAAGAWPVIGHLHLLGGSQMPHVTMASMADKYGPIFTMKLGLQKVLVVSGRNVAKECLTTNDMVFSSRPNAIATEVMGYNYAMFGLGPYGQYWRHVRKIVVLEILSNRRLEMLGHIRVAEVKAFIKDTYNFCLKNKDEKSIMVKMEMKQWFGSLVANMIVKLIVGKRFSHDDEEGERFQKAIRKFIELLGAFVVGDVIPYLRWLDLGGYEKAMKEIAKEIDYVLQGWLEEHKMKRTSGQHIRGEEQDFMDVMLTVFDGASPEELGGFDADTVNKATCLVMLSGGTDTTIVTLTWALCLLLNNPRALERARDELDTHVGRERQVEESDMKNLVYLQAIVKETLRLYPAAPLMPPREAMEDCLVGGYKISKGTRLLVNLWKVHHDPHVWPEPNEFRPERFLTSHKELDLRGQHFELIPFGSGRRVCPGISLALQSVQLVLAHLIHGFEVAKPSDEPIDMTESFGLTTLKATPLDVLLSPRLSPKAYC</sequence>
<dbReference type="InterPro" id="IPR050651">
    <property type="entry name" value="Plant_Cytochrome_P450_Monoox"/>
</dbReference>
<evidence type="ECO:0000256" key="10">
    <source>
        <dbReference type="ARBA" id="ARBA00023136"/>
    </source>
</evidence>
<dbReference type="InterPro" id="IPR017972">
    <property type="entry name" value="Cyt_P450_CS"/>
</dbReference>
<keyword evidence="9 12" id="KW-0503">Monooxygenase</keyword>
<keyword evidence="8 11" id="KW-0408">Iron</keyword>
<comment type="similarity">
    <text evidence="12">Belongs to the cytochrome P450 family.</text>
</comment>
<reference evidence="14" key="1">
    <citation type="submission" date="2022-12" db="EMBL/GenBank/DDBJ databases">
        <title>Draft genome assemblies for two species of Escallonia (Escalloniales).</title>
        <authorList>
            <person name="Chanderbali A."/>
            <person name="Dervinis C."/>
            <person name="Anghel I."/>
            <person name="Soltis D."/>
            <person name="Soltis P."/>
            <person name="Zapata F."/>
        </authorList>
    </citation>
    <scope>NUCLEOTIDE SEQUENCE</scope>
    <source>
        <strain evidence="14">UCBG64.0493</strain>
        <tissue evidence="14">Leaf</tissue>
    </source>
</reference>
<keyword evidence="4 13" id="KW-0812">Transmembrane</keyword>
<feature type="transmembrane region" description="Helical" evidence="13">
    <location>
        <begin position="25"/>
        <end position="47"/>
    </location>
</feature>
<evidence type="ECO:0000256" key="11">
    <source>
        <dbReference type="PIRSR" id="PIRSR602401-1"/>
    </source>
</evidence>
<evidence type="ECO:0000256" key="7">
    <source>
        <dbReference type="ARBA" id="ARBA00023002"/>
    </source>
</evidence>
<name>A0AA88X1G7_9ASTE</name>
<evidence type="ECO:0000256" key="4">
    <source>
        <dbReference type="ARBA" id="ARBA00022692"/>
    </source>
</evidence>
<evidence type="ECO:0008006" key="16">
    <source>
        <dbReference type="Google" id="ProtNLM"/>
    </source>
</evidence>
<evidence type="ECO:0000256" key="13">
    <source>
        <dbReference type="SAM" id="Phobius"/>
    </source>
</evidence>
<keyword evidence="7 12" id="KW-0560">Oxidoreductase</keyword>
<organism evidence="14 15">
    <name type="scientific">Escallonia herrerae</name>
    <dbReference type="NCBI Taxonomy" id="1293975"/>
    <lineage>
        <taxon>Eukaryota</taxon>
        <taxon>Viridiplantae</taxon>
        <taxon>Streptophyta</taxon>
        <taxon>Embryophyta</taxon>
        <taxon>Tracheophyta</taxon>
        <taxon>Spermatophyta</taxon>
        <taxon>Magnoliopsida</taxon>
        <taxon>eudicotyledons</taxon>
        <taxon>Gunneridae</taxon>
        <taxon>Pentapetalae</taxon>
        <taxon>asterids</taxon>
        <taxon>campanulids</taxon>
        <taxon>Escalloniales</taxon>
        <taxon>Escalloniaceae</taxon>
        <taxon>Escallonia</taxon>
    </lineage>
</organism>
<dbReference type="CDD" id="cd20654">
    <property type="entry name" value="CYP82"/>
    <property type="match status" value="1"/>
</dbReference>
<dbReference type="InterPro" id="IPR002401">
    <property type="entry name" value="Cyt_P450_E_grp-I"/>
</dbReference>
<evidence type="ECO:0000256" key="1">
    <source>
        <dbReference type="ARBA" id="ARBA00001971"/>
    </source>
</evidence>
<keyword evidence="5 11" id="KW-0479">Metal-binding</keyword>
<dbReference type="GO" id="GO:0016705">
    <property type="term" value="F:oxidoreductase activity, acting on paired donors, with incorporation or reduction of molecular oxygen"/>
    <property type="evidence" value="ECO:0007669"/>
    <property type="project" value="InterPro"/>
</dbReference>
<accession>A0AA88X1G7</accession>
<dbReference type="AlphaFoldDB" id="A0AA88X1G7"/>
<dbReference type="InterPro" id="IPR001128">
    <property type="entry name" value="Cyt_P450"/>
</dbReference>
<dbReference type="PRINTS" id="PR00463">
    <property type="entry name" value="EP450I"/>
</dbReference>